<accession>A0ABQ5TV33</accession>
<dbReference type="InterPro" id="IPR019707">
    <property type="entry name" value="DUF2582"/>
</dbReference>
<name>A0ABQ5TV33_9GAMM</name>
<proteinExistence type="predicted"/>
<dbReference type="InterPro" id="IPR036388">
    <property type="entry name" value="WH-like_DNA-bd_sf"/>
</dbReference>
<comment type="caution">
    <text evidence="1">The sequence shown here is derived from an EMBL/GenBank/DDBJ whole genome shotgun (WGS) entry which is preliminary data.</text>
</comment>
<organism evidence="1 2">
    <name type="scientific">Methylophaga thalassica</name>
    <dbReference type="NCBI Taxonomy" id="40223"/>
    <lineage>
        <taxon>Bacteria</taxon>
        <taxon>Pseudomonadati</taxon>
        <taxon>Pseudomonadota</taxon>
        <taxon>Gammaproteobacteria</taxon>
        <taxon>Thiotrichales</taxon>
        <taxon>Piscirickettsiaceae</taxon>
        <taxon>Methylophaga</taxon>
    </lineage>
</organism>
<dbReference type="Proteomes" id="UP001161423">
    <property type="component" value="Unassembled WGS sequence"/>
</dbReference>
<dbReference type="RefSeq" id="WP_007146825.1">
    <property type="nucleotide sequence ID" value="NZ_BSND01000005.1"/>
</dbReference>
<dbReference type="Pfam" id="PF10771">
    <property type="entry name" value="DUF2582"/>
    <property type="match status" value="1"/>
</dbReference>
<keyword evidence="2" id="KW-1185">Reference proteome</keyword>
<evidence type="ECO:0000313" key="1">
    <source>
        <dbReference type="EMBL" id="GLQ00037.1"/>
    </source>
</evidence>
<reference evidence="1" key="2">
    <citation type="submission" date="2023-01" db="EMBL/GenBank/DDBJ databases">
        <title>Draft genome sequence of Methylophaga thalassica strain NBRC 102424.</title>
        <authorList>
            <person name="Sun Q."/>
            <person name="Mori K."/>
        </authorList>
    </citation>
    <scope>NUCLEOTIDE SEQUENCE</scope>
    <source>
        <strain evidence="1">NBRC 102424</strain>
    </source>
</reference>
<gene>
    <name evidence="1" type="ORF">GCM10007891_18900</name>
</gene>
<evidence type="ECO:0000313" key="2">
    <source>
        <dbReference type="Proteomes" id="UP001161423"/>
    </source>
</evidence>
<protein>
    <submittedName>
        <fullName evidence="1">Uncharacterized protein</fullName>
    </submittedName>
</protein>
<dbReference type="EMBL" id="BSND01000005">
    <property type="protein sequence ID" value="GLQ00037.1"/>
    <property type="molecule type" value="Genomic_DNA"/>
</dbReference>
<dbReference type="Gene3D" id="1.10.10.10">
    <property type="entry name" value="Winged helix-like DNA-binding domain superfamily/Winged helix DNA-binding domain"/>
    <property type="match status" value="1"/>
</dbReference>
<reference evidence="1" key="1">
    <citation type="journal article" date="2014" name="Int. J. Syst. Evol. Microbiol.">
        <title>Complete genome of a new Firmicutes species belonging to the dominant human colonic microbiota ('Ruminococcus bicirculans') reveals two chromosomes and a selective capacity to utilize plant glucans.</title>
        <authorList>
            <consortium name="NISC Comparative Sequencing Program"/>
            <person name="Wegmann U."/>
            <person name="Louis P."/>
            <person name="Goesmann A."/>
            <person name="Henrissat B."/>
            <person name="Duncan S.H."/>
            <person name="Flint H.J."/>
        </authorList>
    </citation>
    <scope>NUCLEOTIDE SEQUENCE</scope>
    <source>
        <strain evidence="1">NBRC 102424</strain>
    </source>
</reference>
<sequence>MMNDEIGEAAGLIWTYLNTRGEASVTRICKDTMLEPKLCQRAIGWLAKENKLGFRQQGRTELISLL</sequence>